<dbReference type="KEGG" id="lbc:LACBIDRAFT_318133"/>
<evidence type="ECO:0000313" key="2">
    <source>
        <dbReference type="Proteomes" id="UP000001194"/>
    </source>
</evidence>
<dbReference type="AlphaFoldDB" id="B0D627"/>
<keyword evidence="2" id="KW-1185">Reference proteome</keyword>
<protein>
    <submittedName>
        <fullName evidence="1">Predicted protein</fullName>
    </submittedName>
</protein>
<dbReference type="HOGENOM" id="CLU_3087623_0_0_1"/>
<organism evidence="2">
    <name type="scientific">Laccaria bicolor (strain S238N-H82 / ATCC MYA-4686)</name>
    <name type="common">Bicoloured deceiver</name>
    <name type="synonym">Laccaria laccata var. bicolor</name>
    <dbReference type="NCBI Taxonomy" id="486041"/>
    <lineage>
        <taxon>Eukaryota</taxon>
        <taxon>Fungi</taxon>
        <taxon>Dikarya</taxon>
        <taxon>Basidiomycota</taxon>
        <taxon>Agaricomycotina</taxon>
        <taxon>Agaricomycetes</taxon>
        <taxon>Agaricomycetidae</taxon>
        <taxon>Agaricales</taxon>
        <taxon>Agaricineae</taxon>
        <taxon>Hydnangiaceae</taxon>
        <taxon>Laccaria</taxon>
    </lineage>
</organism>
<reference evidence="1 2" key="1">
    <citation type="journal article" date="2008" name="Nature">
        <title>The genome of Laccaria bicolor provides insights into mycorrhizal symbiosis.</title>
        <authorList>
            <person name="Martin F."/>
            <person name="Aerts A."/>
            <person name="Ahren D."/>
            <person name="Brun A."/>
            <person name="Danchin E.G.J."/>
            <person name="Duchaussoy F."/>
            <person name="Gibon J."/>
            <person name="Kohler A."/>
            <person name="Lindquist E."/>
            <person name="Pereda V."/>
            <person name="Salamov A."/>
            <person name="Shapiro H.J."/>
            <person name="Wuyts J."/>
            <person name="Blaudez D."/>
            <person name="Buee M."/>
            <person name="Brokstein P."/>
            <person name="Canbaeck B."/>
            <person name="Cohen D."/>
            <person name="Courty P.E."/>
            <person name="Coutinho P.M."/>
            <person name="Delaruelle C."/>
            <person name="Detter J.C."/>
            <person name="Deveau A."/>
            <person name="DiFazio S."/>
            <person name="Duplessis S."/>
            <person name="Fraissinet-Tachet L."/>
            <person name="Lucic E."/>
            <person name="Frey-Klett P."/>
            <person name="Fourrey C."/>
            <person name="Feussner I."/>
            <person name="Gay G."/>
            <person name="Grimwood J."/>
            <person name="Hoegger P.J."/>
            <person name="Jain P."/>
            <person name="Kilaru S."/>
            <person name="Labbe J."/>
            <person name="Lin Y.C."/>
            <person name="Legue V."/>
            <person name="Le Tacon F."/>
            <person name="Marmeisse R."/>
            <person name="Melayah D."/>
            <person name="Montanini B."/>
            <person name="Muratet M."/>
            <person name="Nehls U."/>
            <person name="Niculita-Hirzel H."/>
            <person name="Oudot-Le Secq M.P."/>
            <person name="Peter M."/>
            <person name="Quesneville H."/>
            <person name="Rajashekar B."/>
            <person name="Reich M."/>
            <person name="Rouhier N."/>
            <person name="Schmutz J."/>
            <person name="Yin T."/>
            <person name="Chalot M."/>
            <person name="Henrissat B."/>
            <person name="Kuees U."/>
            <person name="Lucas S."/>
            <person name="Van de Peer Y."/>
            <person name="Podila G.K."/>
            <person name="Polle A."/>
            <person name="Pukkila P.J."/>
            <person name="Richardson P.M."/>
            <person name="Rouze P."/>
            <person name="Sanders I.R."/>
            <person name="Stajich J.E."/>
            <person name="Tunlid A."/>
            <person name="Tuskan G."/>
            <person name="Grigoriev I.V."/>
        </authorList>
    </citation>
    <scope>NUCLEOTIDE SEQUENCE [LARGE SCALE GENOMIC DNA]</scope>
    <source>
        <strain evidence="2">S238N-H82 / ATCC MYA-4686</strain>
    </source>
</reference>
<name>B0D627_LACBS</name>
<dbReference type="Proteomes" id="UP000001194">
    <property type="component" value="Unassembled WGS sequence"/>
</dbReference>
<dbReference type="InParanoid" id="B0D627"/>
<gene>
    <name evidence="1" type="ORF">LACBIDRAFT_318133</name>
</gene>
<accession>B0D627</accession>
<dbReference type="GeneID" id="6075097"/>
<dbReference type="EMBL" id="DS547098">
    <property type="protein sequence ID" value="EDR10127.1"/>
    <property type="molecule type" value="Genomic_DNA"/>
</dbReference>
<dbReference type="RefSeq" id="XP_001879512.1">
    <property type="nucleotide sequence ID" value="XM_001879477.1"/>
</dbReference>
<evidence type="ECO:0000313" key="1">
    <source>
        <dbReference type="EMBL" id="EDR10127.1"/>
    </source>
</evidence>
<proteinExistence type="predicted"/>
<sequence>MTSQIYRVEYGIFATTELSGRMQLYEPSTYLPFVRSRGYKRHNHSVTDPFHL</sequence>